<evidence type="ECO:0000313" key="1">
    <source>
        <dbReference type="EMBL" id="NEK53616.1"/>
    </source>
</evidence>
<dbReference type="RefSeq" id="WP_164000290.1">
    <property type="nucleotide sequence ID" value="NZ_JARXWA010000024.1"/>
</dbReference>
<sequence length="280" mass="31866">MRERRLIDYLDRKERGTVRSVKDVIRYATADRPSAGRLIIVGVTPEGDPGLTFEEAGDRTDVVWEPPRPSTASRKISLKSASSVRGHMVDIARNRLLTFESMLEYYLANMLLSWRRTVLVEDQPPELKFMFGGMRTGHTFDFRGTDDRNFRTAYAVKAHDQLAPDQTFAKARAIAAAHFPRFADHWLVLCENQITNAKGWNAIDINEARAARCQRECDLVLETLRSIGRPTEIWRLQDKLSEDAAVWNALLCLYFDGLAQIETPGLRFTDAARVVATTRH</sequence>
<proteinExistence type="predicted"/>
<evidence type="ECO:0000313" key="2">
    <source>
        <dbReference type="Proteomes" id="UP000471409"/>
    </source>
</evidence>
<dbReference type="AlphaFoldDB" id="A0A6P0DR04"/>
<organism evidence="1 2">
    <name type="scientific">Rhizobium leguminosarum</name>
    <dbReference type="NCBI Taxonomy" id="384"/>
    <lineage>
        <taxon>Bacteria</taxon>
        <taxon>Pseudomonadati</taxon>
        <taxon>Pseudomonadota</taxon>
        <taxon>Alphaproteobacteria</taxon>
        <taxon>Hyphomicrobiales</taxon>
        <taxon>Rhizobiaceae</taxon>
        <taxon>Rhizobium/Agrobacterium group</taxon>
        <taxon>Rhizobium</taxon>
    </lineage>
</organism>
<name>A0A6P0DR04_RHILE</name>
<reference evidence="1 2" key="1">
    <citation type="submission" date="2020-01" db="EMBL/GenBank/DDBJ databases">
        <title>Rhizobium genotypes associated with high levels of biological nitrogen fixation by grain legumes in a temperate-maritime cropping system.</title>
        <authorList>
            <person name="Maluk M."/>
            <person name="Francesc Ferrando Molina F."/>
            <person name="Lopez Del Egido L."/>
            <person name="Lafos M."/>
            <person name="Langarica-Fuentes A."/>
            <person name="Gebre Yohannes G."/>
            <person name="Young M.W."/>
            <person name="Martin P."/>
            <person name="Gantlett R."/>
            <person name="Kenicer G."/>
            <person name="Hawes C."/>
            <person name="Begg G.S."/>
            <person name="Quilliam R.S."/>
            <person name="Squire G.R."/>
            <person name="Poole P.S."/>
            <person name="Young P.W."/>
            <person name="Iannetta P.M."/>
            <person name="James E.K."/>
        </authorList>
    </citation>
    <scope>NUCLEOTIDE SEQUENCE [LARGE SCALE GENOMIC DNA]</scope>
    <source>
        <strain evidence="1 2">JHI944</strain>
    </source>
</reference>
<dbReference type="EMBL" id="WXXP01000015">
    <property type="protein sequence ID" value="NEK53616.1"/>
    <property type="molecule type" value="Genomic_DNA"/>
</dbReference>
<accession>A0A6P0DR04</accession>
<comment type="caution">
    <text evidence="1">The sequence shown here is derived from an EMBL/GenBank/DDBJ whole genome shotgun (WGS) entry which is preliminary data.</text>
</comment>
<gene>
    <name evidence="1" type="ORF">GUK36_29885</name>
</gene>
<protein>
    <submittedName>
        <fullName evidence="1">Uncharacterized protein</fullName>
    </submittedName>
</protein>
<dbReference type="Proteomes" id="UP000471409">
    <property type="component" value="Unassembled WGS sequence"/>
</dbReference>